<evidence type="ECO:0000259" key="1">
    <source>
        <dbReference type="PROSITE" id="PS50943"/>
    </source>
</evidence>
<dbReference type="PROSITE" id="PS50943">
    <property type="entry name" value="HTH_CROC1"/>
    <property type="match status" value="1"/>
</dbReference>
<dbReference type="SUPFAM" id="SSF47413">
    <property type="entry name" value="lambda repressor-like DNA-binding domains"/>
    <property type="match status" value="1"/>
</dbReference>
<dbReference type="Gene3D" id="1.10.260.40">
    <property type="entry name" value="lambda repressor-like DNA-binding domains"/>
    <property type="match status" value="1"/>
</dbReference>
<reference evidence="2" key="1">
    <citation type="journal article" date="2021" name="Proc. Natl. Acad. Sci. U.S.A.">
        <title>A Catalog of Tens of Thousands of Viruses from Human Metagenomes Reveals Hidden Associations with Chronic Diseases.</title>
        <authorList>
            <person name="Tisza M.J."/>
            <person name="Buck C.B."/>
        </authorList>
    </citation>
    <scope>NUCLEOTIDE SEQUENCE</scope>
    <source>
        <strain evidence="2">Ct3o911</strain>
    </source>
</reference>
<sequence length="110" mass="12548">MEELSLDGFTLVNLTSASTLHQKRLVLELTQQQVADRANIDLQQYRKFESGARDVRRASFDVACRVIKALEMDVGKFFDGDYSFGEEIYSENGELKYKKTGRSTSDNIDQ</sequence>
<dbReference type="CDD" id="cd00093">
    <property type="entry name" value="HTH_XRE"/>
    <property type="match status" value="1"/>
</dbReference>
<dbReference type="GO" id="GO:0003677">
    <property type="term" value="F:DNA binding"/>
    <property type="evidence" value="ECO:0007669"/>
    <property type="project" value="InterPro"/>
</dbReference>
<protein>
    <submittedName>
        <fullName evidence="2">Helix-turn-helix domain protein</fullName>
    </submittedName>
</protein>
<name>A0A8S5LJJ6_9CAUD</name>
<organism evidence="2">
    <name type="scientific">Siphoviridae sp. ct3o911</name>
    <dbReference type="NCBI Taxonomy" id="2827560"/>
    <lineage>
        <taxon>Viruses</taxon>
        <taxon>Duplodnaviria</taxon>
        <taxon>Heunggongvirae</taxon>
        <taxon>Uroviricota</taxon>
        <taxon>Caudoviricetes</taxon>
    </lineage>
</organism>
<proteinExistence type="predicted"/>
<evidence type="ECO:0000313" key="2">
    <source>
        <dbReference type="EMBL" id="DAD70106.1"/>
    </source>
</evidence>
<dbReference type="SMART" id="SM00530">
    <property type="entry name" value="HTH_XRE"/>
    <property type="match status" value="1"/>
</dbReference>
<dbReference type="InterPro" id="IPR001387">
    <property type="entry name" value="Cro/C1-type_HTH"/>
</dbReference>
<dbReference type="InterPro" id="IPR010982">
    <property type="entry name" value="Lambda_DNA-bd_dom_sf"/>
</dbReference>
<dbReference type="Pfam" id="PF01381">
    <property type="entry name" value="HTH_3"/>
    <property type="match status" value="1"/>
</dbReference>
<dbReference type="EMBL" id="BK015861">
    <property type="protein sequence ID" value="DAD70106.1"/>
    <property type="molecule type" value="Genomic_DNA"/>
</dbReference>
<feature type="domain" description="HTH cro/C1-type" evidence="1">
    <location>
        <begin position="20"/>
        <end position="77"/>
    </location>
</feature>
<accession>A0A8S5LJJ6</accession>